<keyword evidence="3" id="KW-0479">Metal-binding</keyword>
<keyword evidence="7" id="KW-0812">Transmembrane</keyword>
<gene>
    <name evidence="9" type="ORF">P186_1672</name>
</gene>
<keyword evidence="5" id="KW-0408">Iron</keyword>
<dbReference type="InterPro" id="IPR051555">
    <property type="entry name" value="FDH_Electron_Transfer_Unit"/>
</dbReference>
<evidence type="ECO:0000313" key="9">
    <source>
        <dbReference type="EMBL" id="AET33086.1"/>
    </source>
</evidence>
<dbReference type="SUPFAM" id="SSF54862">
    <property type="entry name" value="4Fe-4S ferredoxins"/>
    <property type="match status" value="1"/>
</dbReference>
<dbReference type="KEGG" id="pyr:P186_1672"/>
<dbReference type="PROSITE" id="PS51379">
    <property type="entry name" value="4FE4S_FER_2"/>
    <property type="match status" value="1"/>
</dbReference>
<evidence type="ECO:0000256" key="7">
    <source>
        <dbReference type="SAM" id="Phobius"/>
    </source>
</evidence>
<dbReference type="Pfam" id="PF13247">
    <property type="entry name" value="Fer4_11"/>
    <property type="match status" value="1"/>
</dbReference>
<evidence type="ECO:0000259" key="8">
    <source>
        <dbReference type="PROSITE" id="PS51379"/>
    </source>
</evidence>
<dbReference type="GO" id="GO:0051539">
    <property type="term" value="F:4 iron, 4 sulfur cluster binding"/>
    <property type="evidence" value="ECO:0007669"/>
    <property type="project" value="UniProtKB-KW"/>
</dbReference>
<evidence type="ECO:0000256" key="1">
    <source>
        <dbReference type="ARBA" id="ARBA00004196"/>
    </source>
</evidence>
<dbReference type="AlphaFoldDB" id="G7VGI6"/>
<evidence type="ECO:0000256" key="4">
    <source>
        <dbReference type="ARBA" id="ARBA00022737"/>
    </source>
</evidence>
<dbReference type="eggNOG" id="arCOG01503">
    <property type="taxonomic scope" value="Archaea"/>
</dbReference>
<dbReference type="HOGENOM" id="CLU_043374_0_3_2"/>
<comment type="subcellular location">
    <subcellularLocation>
        <location evidence="1">Cell envelope</location>
    </subcellularLocation>
</comment>
<dbReference type="InterPro" id="IPR017896">
    <property type="entry name" value="4Fe4S_Fe-S-bd"/>
</dbReference>
<feature type="domain" description="4Fe-4S ferredoxin-type" evidence="8">
    <location>
        <begin position="66"/>
        <end position="95"/>
    </location>
</feature>
<protein>
    <submittedName>
        <fullName evidence="9">4Fe-4S ferredoxin, iron-sulfur binding domain protein</fullName>
    </submittedName>
</protein>
<dbReference type="EMBL" id="CP003098">
    <property type="protein sequence ID" value="AET33086.1"/>
    <property type="molecule type" value="Genomic_DNA"/>
</dbReference>
<proteinExistence type="predicted"/>
<keyword evidence="2" id="KW-0004">4Fe-4S</keyword>
<keyword evidence="4" id="KW-0677">Repeat</keyword>
<keyword evidence="10" id="KW-1185">Reference proteome</keyword>
<name>G7VGI6_9CREN</name>
<reference evidence="9 10" key="1">
    <citation type="journal article" date="2012" name="J. Bacteriol.">
        <title>Complete genome sequence of strain 1860, a crenarchaeon of the genus pyrobaculum able to grow with various electron acceptors.</title>
        <authorList>
            <person name="Mardanov A.V."/>
            <person name="Gumerov V.M."/>
            <person name="Slobodkina G.B."/>
            <person name="Beletsky A.V."/>
            <person name="Bonch-Osmolovskaya E.A."/>
            <person name="Ravin N.V."/>
            <person name="Skryabin K.G."/>
        </authorList>
    </citation>
    <scope>NUCLEOTIDE SEQUENCE [LARGE SCALE GENOMIC DNA]</scope>
    <source>
        <strain evidence="9 10">1860</strain>
    </source>
</reference>
<feature type="transmembrane region" description="Helical" evidence="7">
    <location>
        <begin position="197"/>
        <end position="217"/>
    </location>
</feature>
<sequence>MACKERNGTVYEAKSKSFQPSSLTATTWLSLREYRGVPFLHRCFHCYSAVCALVCPVDAHIVTDYGAVVIQQDRCIGCGRCAEVCCYGVPRQGLDRRYKKCDLCLDRIAQGKPPACVEACPVGALKFGKIEDIYKAAREEEAKGRCTYGIELTHWVYVYSDQEAFEAFLGDVARRKDAEKIKNILSFPTKRGAPPPVSYLGIEGAVIALSIAALVAWRQNRIREKKEGGHE</sequence>
<dbReference type="BioCyc" id="PSP1104324:GJSN-1641-MONOMER"/>
<dbReference type="Proteomes" id="UP000005867">
    <property type="component" value="Chromosome"/>
</dbReference>
<evidence type="ECO:0000256" key="3">
    <source>
        <dbReference type="ARBA" id="ARBA00022723"/>
    </source>
</evidence>
<dbReference type="PANTHER" id="PTHR43545:SF4">
    <property type="entry name" value="IRON-SULFUR PROTEIN"/>
    <property type="match status" value="1"/>
</dbReference>
<accession>G7VGI6</accession>
<organism evidence="9 10">
    <name type="scientific">Pyrobaculum ferrireducens</name>
    <dbReference type="NCBI Taxonomy" id="1104324"/>
    <lineage>
        <taxon>Archaea</taxon>
        <taxon>Thermoproteota</taxon>
        <taxon>Thermoprotei</taxon>
        <taxon>Thermoproteales</taxon>
        <taxon>Thermoproteaceae</taxon>
        <taxon>Pyrobaculum</taxon>
    </lineage>
</organism>
<keyword evidence="7" id="KW-0472">Membrane</keyword>
<dbReference type="STRING" id="1104324.P186_1672"/>
<dbReference type="Gene3D" id="3.30.70.20">
    <property type="match status" value="2"/>
</dbReference>
<keyword evidence="6" id="KW-0411">Iron-sulfur</keyword>
<evidence type="ECO:0000256" key="6">
    <source>
        <dbReference type="ARBA" id="ARBA00023014"/>
    </source>
</evidence>
<keyword evidence="7" id="KW-1133">Transmembrane helix</keyword>
<evidence type="ECO:0000313" key="10">
    <source>
        <dbReference type="Proteomes" id="UP000005867"/>
    </source>
</evidence>
<dbReference type="GO" id="GO:0046872">
    <property type="term" value="F:metal ion binding"/>
    <property type="evidence" value="ECO:0007669"/>
    <property type="project" value="UniProtKB-KW"/>
</dbReference>
<evidence type="ECO:0000256" key="2">
    <source>
        <dbReference type="ARBA" id="ARBA00022485"/>
    </source>
</evidence>
<evidence type="ECO:0000256" key="5">
    <source>
        <dbReference type="ARBA" id="ARBA00023004"/>
    </source>
</evidence>
<dbReference type="PANTHER" id="PTHR43545">
    <property type="entry name" value="FORMATE DEHYDROGENASE, NITRATE-INDUCIBLE, IRON-SULFUR SUBUNIT"/>
    <property type="match status" value="1"/>
</dbReference>